<proteinExistence type="predicted"/>
<reference evidence="1 2" key="1">
    <citation type="submission" date="2016-03" db="EMBL/GenBank/DDBJ databases">
        <title>Photobacterium proteolyticum sp. nov. a protease producing bacterium isolated from ocean sediments of Laizhou Bay.</title>
        <authorList>
            <person name="Li Y."/>
        </authorList>
    </citation>
    <scope>NUCLEOTIDE SEQUENCE [LARGE SCALE GENOMIC DNA]</scope>
    <source>
        <strain evidence="1 2">R-40508</strain>
    </source>
</reference>
<dbReference type="EMBL" id="LVHF01000016">
    <property type="protein sequence ID" value="OAN16816.1"/>
    <property type="molecule type" value="Genomic_DNA"/>
</dbReference>
<dbReference type="Gene3D" id="3.40.50.11010">
    <property type="match status" value="1"/>
</dbReference>
<dbReference type="STRING" id="858640.A3K86_09395"/>
<sequence>MEFIVFGEDWGRHPSSSQHIIHQLQAQYPVTWINSIGLRQPKLKLRDLNRIIEKLTQRWRQPSPTTPSKSSESKVPLINAAPQHIIRPLVWPLAQHPLLQTVNRLSLKRQLPAKQQPRVIWAALPSAVDYLTICDSDIVIYYCGDDFSALAGVDHQATQAAEQRLLHRADLVFACSPTLQHKLQCLAPNANIQLLPHGVAVSQFATPQSPPDNIDLDTPSVGFYGSIDHWLDITLITKLATARPNLNFYLLGPVNCDIKTLKNHRNIHLLPAQPHHQLGRYLQHWSMAILPFTPCPQIEACNPLKLREYLAAGCPVISTHFPALQPYLSAVTVANNLQTWLQAIDHYSNWTSTERQQYRQATQQLVKDESWQCRAQHVLSQLQPLLLSAPHR</sequence>
<dbReference type="OrthoDB" id="9769600at2"/>
<gene>
    <name evidence="1" type="ORF">A3K86_09395</name>
</gene>
<protein>
    <submittedName>
        <fullName evidence="1">Glycosyl transferase family 1</fullName>
    </submittedName>
</protein>
<accession>A0A178KI62</accession>
<organism evidence="1 2">
    <name type="scientific">Photobacterium jeanii</name>
    <dbReference type="NCBI Taxonomy" id="858640"/>
    <lineage>
        <taxon>Bacteria</taxon>
        <taxon>Pseudomonadati</taxon>
        <taxon>Pseudomonadota</taxon>
        <taxon>Gammaproteobacteria</taxon>
        <taxon>Vibrionales</taxon>
        <taxon>Vibrionaceae</taxon>
        <taxon>Photobacterium</taxon>
    </lineage>
</organism>
<dbReference type="PANTHER" id="PTHR12526">
    <property type="entry name" value="GLYCOSYLTRANSFERASE"/>
    <property type="match status" value="1"/>
</dbReference>
<dbReference type="SUPFAM" id="SSF53756">
    <property type="entry name" value="UDP-Glycosyltransferase/glycogen phosphorylase"/>
    <property type="match status" value="1"/>
</dbReference>
<comment type="caution">
    <text evidence="1">The sequence shown here is derived from an EMBL/GenBank/DDBJ whole genome shotgun (WGS) entry which is preliminary data.</text>
</comment>
<keyword evidence="1" id="KW-0808">Transferase</keyword>
<evidence type="ECO:0000313" key="2">
    <source>
        <dbReference type="Proteomes" id="UP000078503"/>
    </source>
</evidence>
<keyword evidence="2" id="KW-1185">Reference proteome</keyword>
<dbReference type="Proteomes" id="UP000078503">
    <property type="component" value="Unassembled WGS sequence"/>
</dbReference>
<dbReference type="AlphaFoldDB" id="A0A178KI62"/>
<dbReference type="Gene3D" id="3.40.50.2000">
    <property type="entry name" value="Glycogen Phosphorylase B"/>
    <property type="match status" value="1"/>
</dbReference>
<evidence type="ECO:0000313" key="1">
    <source>
        <dbReference type="EMBL" id="OAN16816.1"/>
    </source>
</evidence>
<dbReference type="RefSeq" id="WP_068330648.1">
    <property type="nucleotide sequence ID" value="NZ_LVHF01000016.1"/>
</dbReference>
<name>A0A178KI62_9GAMM</name>
<dbReference type="PANTHER" id="PTHR12526:SF630">
    <property type="entry name" value="GLYCOSYLTRANSFERASE"/>
    <property type="match status" value="1"/>
</dbReference>
<dbReference type="GO" id="GO:0016740">
    <property type="term" value="F:transferase activity"/>
    <property type="evidence" value="ECO:0007669"/>
    <property type="project" value="UniProtKB-KW"/>
</dbReference>